<evidence type="ECO:0000313" key="7">
    <source>
        <dbReference type="Proteomes" id="UP000288859"/>
    </source>
</evidence>
<dbReference type="VEuPathDB" id="FungiDB:PV10_04613"/>
<feature type="compositionally biased region" description="Acidic residues" evidence="5">
    <location>
        <begin position="1285"/>
        <end position="1294"/>
    </location>
</feature>
<dbReference type="OrthoDB" id="2573163at2759"/>
<dbReference type="InterPro" id="IPR038286">
    <property type="entry name" value="IPK_sf"/>
</dbReference>
<dbReference type="GO" id="GO:0000824">
    <property type="term" value="F:inositol-1,4,5,6-tetrakisphosphate 3-kinase activity"/>
    <property type="evidence" value="ECO:0007669"/>
    <property type="project" value="TreeGrafter"/>
</dbReference>
<dbReference type="PANTHER" id="PTHR12400">
    <property type="entry name" value="INOSITOL POLYPHOSPHATE KINASE"/>
    <property type="match status" value="1"/>
</dbReference>
<feature type="compositionally biased region" description="Basic and acidic residues" evidence="5">
    <location>
        <begin position="736"/>
        <end position="766"/>
    </location>
</feature>
<feature type="region of interest" description="Disordered" evidence="5">
    <location>
        <begin position="803"/>
        <end position="869"/>
    </location>
</feature>
<feature type="compositionally biased region" description="Basic residues" evidence="5">
    <location>
        <begin position="918"/>
        <end position="933"/>
    </location>
</feature>
<feature type="compositionally biased region" description="Low complexity" evidence="5">
    <location>
        <begin position="39"/>
        <end position="55"/>
    </location>
</feature>
<accession>A0A438NH97</accession>
<dbReference type="Proteomes" id="UP000288859">
    <property type="component" value="Unassembled WGS sequence"/>
</dbReference>
<feature type="compositionally biased region" description="Polar residues" evidence="5">
    <location>
        <begin position="335"/>
        <end position="345"/>
    </location>
</feature>
<feature type="region of interest" description="Disordered" evidence="5">
    <location>
        <begin position="1254"/>
        <end position="1294"/>
    </location>
</feature>
<dbReference type="InterPro" id="IPR005522">
    <property type="entry name" value="IPK"/>
</dbReference>
<dbReference type="SUPFAM" id="SSF56104">
    <property type="entry name" value="SAICAR synthase-like"/>
    <property type="match status" value="1"/>
</dbReference>
<keyword evidence="2 4" id="KW-0808">Transferase</keyword>
<feature type="compositionally biased region" description="Basic and acidic residues" evidence="5">
    <location>
        <begin position="491"/>
        <end position="500"/>
    </location>
</feature>
<feature type="compositionally biased region" description="Basic and acidic residues" evidence="5">
    <location>
        <begin position="1254"/>
        <end position="1276"/>
    </location>
</feature>
<feature type="compositionally biased region" description="Basic and acidic residues" evidence="5">
    <location>
        <begin position="852"/>
        <end position="866"/>
    </location>
</feature>
<protein>
    <recommendedName>
        <fullName evidence="4">Kinase</fullName>
        <ecNumber evidence="4">2.7.-.-</ecNumber>
    </recommendedName>
</protein>
<dbReference type="GO" id="GO:0005634">
    <property type="term" value="C:nucleus"/>
    <property type="evidence" value="ECO:0007669"/>
    <property type="project" value="TreeGrafter"/>
</dbReference>
<feature type="region of interest" description="Disordered" evidence="5">
    <location>
        <begin position="903"/>
        <end position="936"/>
    </location>
</feature>
<keyword evidence="3 4" id="KW-0418">Kinase</keyword>
<comment type="similarity">
    <text evidence="1 4">Belongs to the inositol phosphokinase (IPK) family.</text>
</comment>
<dbReference type="Gene3D" id="3.30.470.160">
    <property type="entry name" value="Inositol polyphosphate kinase"/>
    <property type="match status" value="1"/>
</dbReference>
<feature type="compositionally biased region" description="Polar residues" evidence="5">
    <location>
        <begin position="1"/>
        <end position="19"/>
    </location>
</feature>
<feature type="compositionally biased region" description="Basic and acidic residues" evidence="5">
    <location>
        <begin position="969"/>
        <end position="987"/>
    </location>
</feature>
<dbReference type="PANTHER" id="PTHR12400:SF21">
    <property type="entry name" value="KINASE"/>
    <property type="match status" value="1"/>
</dbReference>
<proteinExistence type="inferred from homology"/>
<evidence type="ECO:0000256" key="5">
    <source>
        <dbReference type="SAM" id="MobiDB-lite"/>
    </source>
</evidence>
<evidence type="ECO:0000313" key="6">
    <source>
        <dbReference type="EMBL" id="RVX75111.1"/>
    </source>
</evidence>
<dbReference type="EC" id="2.7.-.-" evidence="4"/>
<reference evidence="6 7" key="1">
    <citation type="submission" date="2017-03" db="EMBL/GenBank/DDBJ databases">
        <title>Genomes of endolithic fungi from Antarctica.</title>
        <authorList>
            <person name="Coleine C."/>
            <person name="Masonjones S."/>
            <person name="Stajich J.E."/>
        </authorList>
    </citation>
    <scope>NUCLEOTIDE SEQUENCE [LARGE SCALE GENOMIC DNA]</scope>
    <source>
        <strain evidence="6 7">CCFEE 6314</strain>
    </source>
</reference>
<dbReference type="GO" id="GO:0005737">
    <property type="term" value="C:cytoplasm"/>
    <property type="evidence" value="ECO:0007669"/>
    <property type="project" value="TreeGrafter"/>
</dbReference>
<evidence type="ECO:0000256" key="2">
    <source>
        <dbReference type="ARBA" id="ARBA00022679"/>
    </source>
</evidence>
<feature type="region of interest" description="Disordered" evidence="5">
    <location>
        <begin position="420"/>
        <end position="500"/>
    </location>
</feature>
<dbReference type="GO" id="GO:0032958">
    <property type="term" value="P:inositol phosphate biosynthetic process"/>
    <property type="evidence" value="ECO:0007669"/>
    <property type="project" value="InterPro"/>
</dbReference>
<feature type="compositionally biased region" description="Polar residues" evidence="5">
    <location>
        <begin position="466"/>
        <end position="489"/>
    </location>
</feature>
<feature type="compositionally biased region" description="Polar residues" evidence="5">
    <location>
        <begin position="29"/>
        <end position="38"/>
    </location>
</feature>
<feature type="region of interest" description="Disordered" evidence="5">
    <location>
        <begin position="734"/>
        <end position="785"/>
    </location>
</feature>
<dbReference type="EMBL" id="NAJM01000003">
    <property type="protein sequence ID" value="RVX75111.1"/>
    <property type="molecule type" value="Genomic_DNA"/>
</dbReference>
<organism evidence="6 7">
    <name type="scientific">Exophiala mesophila</name>
    <name type="common">Black yeast-like fungus</name>
    <dbReference type="NCBI Taxonomy" id="212818"/>
    <lineage>
        <taxon>Eukaryota</taxon>
        <taxon>Fungi</taxon>
        <taxon>Dikarya</taxon>
        <taxon>Ascomycota</taxon>
        <taxon>Pezizomycotina</taxon>
        <taxon>Eurotiomycetes</taxon>
        <taxon>Chaetothyriomycetidae</taxon>
        <taxon>Chaetothyriales</taxon>
        <taxon>Herpotrichiellaceae</taxon>
        <taxon>Exophiala</taxon>
    </lineage>
</organism>
<feature type="compositionally biased region" description="Basic and acidic residues" evidence="5">
    <location>
        <begin position="212"/>
        <end position="240"/>
    </location>
</feature>
<feature type="compositionally biased region" description="Basic and acidic residues" evidence="5">
    <location>
        <begin position="265"/>
        <end position="282"/>
    </location>
</feature>
<dbReference type="GO" id="GO:0008440">
    <property type="term" value="F:inositol-1,4,5-trisphosphate 3-kinase activity"/>
    <property type="evidence" value="ECO:0007669"/>
    <property type="project" value="TreeGrafter"/>
</dbReference>
<feature type="region of interest" description="Disordered" evidence="5">
    <location>
        <begin position="535"/>
        <end position="587"/>
    </location>
</feature>
<feature type="region of interest" description="Disordered" evidence="5">
    <location>
        <begin position="1"/>
        <end position="408"/>
    </location>
</feature>
<sequence>MSNSSPAGRTSAPANTVNGHSKALRQNAGADSTPGTGHSPSSSSYSSSAAPSSNSKPIDISRAQKGSGSYVSSGRSPRHRPHRAATYLDPVPHLSERDSIFADHYLPAHNDPSSPREGIDTPPSSNLSRKAPPAMSTIVSHPLPPPETSKSLITDLHNTFDWSPRAPTTAVEQESEIPPFQSPVRPVQGLRRIASDIQPWSPMLHVSRAKMPTKEDSHPDLSLDRHLHQSRFPRDPKPHTGNDVAQQPPHGDASTSLRAILSEGPRIERSLSRGRAHVEKSIEATVKNPETGGNARSRKASHMMGIFDPRSDSKSPTPFSSDRLLQFGPSRDQSHSSSRPTSPTGKDTFFGRSTRRGSKDLGDDTPNITREADQPPAPLDSPTASSKKPSHDPYYRQHDIAQRPTVPQKLLEEIRGINRVKVPSAGSEIKGSTSRDRSGTREDEEEHISAAVYYPHPGPSPEEIEQFTSPGETDSTTAKKAHTDLQSAISGERRTSEAPRIAEHIDISVVSKNDKKIFHGNYEPVDHIRSDMVQVSGEEEASTAISSASESELESGDESAQQSQTDDDMSTTPTQATVPKRKPSEVQISKTKAKVILEPYKHQVGGHSTIFRFSKRAVCKQLNNRENEFYEHIEQRHPDMLKFLPRYLGVLNVTFSKVPKQSLGPDANSPKGSGNSSGLDQATTVSPAVDQPTMSQIAAAQQPRIVSHSQQIGSIPQVILDQNKHIIPSDYFALPERPRSADPSHGRSISKDFDLTPGRFGEKRELAGSPLRPAPPEQANSWGNTSVNEGLKEKILREVFGPPPVQYYRRHGPSPGTVPRLKTSTSYGHQSRRRSNLSVHTVPSSDGTALKSEPRSTPRPARKENSTRLNMAELQVHVEESLNGPYSSSASNASEMQKLEKVRTAGSDLPSNVDSKPLMKRRHSGMGLRRRRGSLSETQEPNLEYFEDEAYATDGRADGGADVFTMDQEDPKAQDEKRLRQKEDRKFNGVSPIPENNDQEAPESPLIDVPMNPKEAQSPNSGDRVAYFLLMEDLTSGMGRPCVLDLKMGTRQYGIEASKKKKDSQRRKCKMTTSQQLGVRICGMQTFDAKTGKVSYEDKYFGRDLKAGREFRDALIRFLYDGISYNSVARHIPTLLQKVSKLESMVRRLPGYRFYASSLLMFYDAEPHKSREAEEAARNGIDIAQSKKKEGKRWPPPIEIKIVDFANCVTGEDPIPADAAAPPAHPLDVDRGYLRGLRTVKAYLERILSDIKSSDVQEREYEMETTNGHEHSKEHLALPNNGTLEADDEGEVSV</sequence>
<evidence type="ECO:0000256" key="1">
    <source>
        <dbReference type="ARBA" id="ARBA00007374"/>
    </source>
</evidence>
<dbReference type="GO" id="GO:0046854">
    <property type="term" value="P:phosphatidylinositol phosphate biosynthetic process"/>
    <property type="evidence" value="ECO:0007669"/>
    <property type="project" value="TreeGrafter"/>
</dbReference>
<comment type="caution">
    <text evidence="6">The sequence shown here is derived from an EMBL/GenBank/DDBJ whole genome shotgun (WGS) entry which is preliminary data.</text>
</comment>
<evidence type="ECO:0000256" key="4">
    <source>
        <dbReference type="RuleBase" id="RU363090"/>
    </source>
</evidence>
<gene>
    <name evidence="6" type="ORF">B0A52_01388</name>
</gene>
<feature type="compositionally biased region" description="Polar residues" evidence="5">
    <location>
        <begin position="670"/>
        <end position="684"/>
    </location>
</feature>
<feature type="compositionally biased region" description="Polar residues" evidence="5">
    <location>
        <begin position="836"/>
        <end position="847"/>
    </location>
</feature>
<dbReference type="Pfam" id="PF03770">
    <property type="entry name" value="IPK"/>
    <property type="match status" value="1"/>
</dbReference>
<feature type="region of interest" description="Disordered" evidence="5">
    <location>
        <begin position="954"/>
        <end position="1004"/>
    </location>
</feature>
<feature type="compositionally biased region" description="Basic and acidic residues" evidence="5">
    <location>
        <begin position="389"/>
        <end position="401"/>
    </location>
</feature>
<feature type="compositionally biased region" description="Polar residues" evidence="5">
    <location>
        <begin position="148"/>
        <end position="161"/>
    </location>
</feature>
<feature type="region of interest" description="Disordered" evidence="5">
    <location>
        <begin position="662"/>
        <end position="684"/>
    </location>
</feature>
<name>A0A438NH97_EXOME</name>
<evidence type="ECO:0000256" key="3">
    <source>
        <dbReference type="ARBA" id="ARBA00022777"/>
    </source>
</evidence>